<proteinExistence type="predicted"/>
<accession>X1A9T6</accession>
<sequence length="129" mass="15058">MLLLSKKKTAFGTIRLFKPISTQTETRSGPYGFEYRLAEKLSMKPFSRFREPFQIVIQDKDPLALGLVFEKGETEQRIVAFIRRMEGETRLETANLKKLIKSEIVEIILDEYGVLLEDLEIYWTDPIKL</sequence>
<protein>
    <submittedName>
        <fullName evidence="1">Uncharacterized protein</fullName>
    </submittedName>
</protein>
<gene>
    <name evidence="1" type="ORF">S01H4_35498</name>
</gene>
<organism evidence="1">
    <name type="scientific">marine sediment metagenome</name>
    <dbReference type="NCBI Taxonomy" id="412755"/>
    <lineage>
        <taxon>unclassified sequences</taxon>
        <taxon>metagenomes</taxon>
        <taxon>ecological metagenomes</taxon>
    </lineage>
</organism>
<dbReference type="AlphaFoldDB" id="X1A9T6"/>
<reference evidence="1" key="1">
    <citation type="journal article" date="2014" name="Front. Microbiol.">
        <title>High frequency of phylogenetically diverse reductive dehalogenase-homologous genes in deep subseafloor sedimentary metagenomes.</title>
        <authorList>
            <person name="Kawai M."/>
            <person name="Futagami T."/>
            <person name="Toyoda A."/>
            <person name="Takaki Y."/>
            <person name="Nishi S."/>
            <person name="Hori S."/>
            <person name="Arai W."/>
            <person name="Tsubouchi T."/>
            <person name="Morono Y."/>
            <person name="Uchiyama I."/>
            <person name="Ito T."/>
            <person name="Fujiyama A."/>
            <person name="Inagaki F."/>
            <person name="Takami H."/>
        </authorList>
    </citation>
    <scope>NUCLEOTIDE SEQUENCE</scope>
    <source>
        <strain evidence="1">Expedition CK06-06</strain>
    </source>
</reference>
<evidence type="ECO:0000313" key="1">
    <source>
        <dbReference type="EMBL" id="GAG79200.1"/>
    </source>
</evidence>
<dbReference type="EMBL" id="BART01018883">
    <property type="protein sequence ID" value="GAG79200.1"/>
    <property type="molecule type" value="Genomic_DNA"/>
</dbReference>
<name>X1A9T6_9ZZZZ</name>
<comment type="caution">
    <text evidence="1">The sequence shown here is derived from an EMBL/GenBank/DDBJ whole genome shotgun (WGS) entry which is preliminary data.</text>
</comment>